<proteinExistence type="predicted"/>
<dbReference type="Proteomes" id="UP000438429">
    <property type="component" value="Unassembled WGS sequence"/>
</dbReference>
<evidence type="ECO:0000313" key="1">
    <source>
        <dbReference type="EMBL" id="KAF0022212.1"/>
    </source>
</evidence>
<gene>
    <name evidence="1" type="ORF">F2P81_025529</name>
</gene>
<reference evidence="1 2" key="1">
    <citation type="submission" date="2019-06" db="EMBL/GenBank/DDBJ databases">
        <title>Draft genomes of female and male turbot (Scophthalmus maximus).</title>
        <authorList>
            <person name="Xu H."/>
            <person name="Xu X.-W."/>
            <person name="Shao C."/>
            <person name="Chen S."/>
        </authorList>
    </citation>
    <scope>NUCLEOTIDE SEQUENCE [LARGE SCALE GENOMIC DNA]</scope>
    <source>
        <strain evidence="1">Ysfricsl-2016a</strain>
        <tissue evidence="1">Blood</tissue>
    </source>
</reference>
<sequence>MVGGGGDFTSLTKKHGMEVGAGSPCSVEEVAQAVGEVIRHGSVKSAARMNRAVVLFLETVEQVNRMVEVGITGNEVFEPVMPLTLLATKITISNIPPFTSDEFLVRELSRHGKVVSGVKKVSSGCKDT</sequence>
<name>A0A6A4RT78_SCOMX</name>
<dbReference type="EMBL" id="VEVO01000042">
    <property type="protein sequence ID" value="KAF0022212.1"/>
    <property type="molecule type" value="Genomic_DNA"/>
</dbReference>
<evidence type="ECO:0000313" key="2">
    <source>
        <dbReference type="Proteomes" id="UP000438429"/>
    </source>
</evidence>
<organism evidence="1 2">
    <name type="scientific">Scophthalmus maximus</name>
    <name type="common">Turbot</name>
    <name type="synonym">Psetta maxima</name>
    <dbReference type="NCBI Taxonomy" id="52904"/>
    <lineage>
        <taxon>Eukaryota</taxon>
        <taxon>Metazoa</taxon>
        <taxon>Chordata</taxon>
        <taxon>Craniata</taxon>
        <taxon>Vertebrata</taxon>
        <taxon>Euteleostomi</taxon>
        <taxon>Actinopterygii</taxon>
        <taxon>Neopterygii</taxon>
        <taxon>Teleostei</taxon>
        <taxon>Neoteleostei</taxon>
        <taxon>Acanthomorphata</taxon>
        <taxon>Carangaria</taxon>
        <taxon>Pleuronectiformes</taxon>
        <taxon>Pleuronectoidei</taxon>
        <taxon>Scophthalmidae</taxon>
        <taxon>Scophthalmus</taxon>
    </lineage>
</organism>
<comment type="caution">
    <text evidence="1">The sequence shown here is derived from an EMBL/GenBank/DDBJ whole genome shotgun (WGS) entry which is preliminary data.</text>
</comment>
<dbReference type="AlphaFoldDB" id="A0A6A4RT78"/>
<protein>
    <submittedName>
        <fullName evidence="1">Uncharacterized protein</fullName>
    </submittedName>
</protein>
<accession>A0A6A4RT78</accession>